<dbReference type="GO" id="GO:0004129">
    <property type="term" value="F:cytochrome-c oxidase activity"/>
    <property type="evidence" value="ECO:0007669"/>
    <property type="project" value="UniProtKB-EC"/>
</dbReference>
<evidence type="ECO:0000256" key="2">
    <source>
        <dbReference type="ARBA" id="ARBA00007866"/>
    </source>
</evidence>
<evidence type="ECO:0000256" key="1">
    <source>
        <dbReference type="ARBA" id="ARBA00004448"/>
    </source>
</evidence>
<keyword evidence="7 18" id="KW-0812">Transmembrane</keyword>
<evidence type="ECO:0000256" key="7">
    <source>
        <dbReference type="ARBA" id="ARBA00022692"/>
    </source>
</evidence>
<feature type="transmembrane region" description="Helical" evidence="19">
    <location>
        <begin position="26"/>
        <end position="48"/>
    </location>
</feature>
<evidence type="ECO:0000313" key="22">
    <source>
        <dbReference type="EMBL" id="AID54848.1"/>
    </source>
</evidence>
<comment type="catalytic activity">
    <reaction evidence="17">
        <text>4 Fe(II)-[cytochrome c] + O2 + 8 H(+)(in) = 4 Fe(III)-[cytochrome c] + 2 H2O + 4 H(+)(out)</text>
        <dbReference type="Rhea" id="RHEA:11436"/>
        <dbReference type="Rhea" id="RHEA-COMP:10350"/>
        <dbReference type="Rhea" id="RHEA-COMP:14399"/>
        <dbReference type="ChEBI" id="CHEBI:15377"/>
        <dbReference type="ChEBI" id="CHEBI:15378"/>
        <dbReference type="ChEBI" id="CHEBI:15379"/>
        <dbReference type="ChEBI" id="CHEBI:29033"/>
        <dbReference type="ChEBI" id="CHEBI:29034"/>
        <dbReference type="EC" id="7.1.1.9"/>
    </reaction>
    <physiologicalReaction direction="left-to-right" evidence="17">
        <dbReference type="Rhea" id="RHEA:11437"/>
    </physiologicalReaction>
</comment>
<keyword evidence="5 18" id="KW-0813">Transport</keyword>
<dbReference type="InterPro" id="IPR014222">
    <property type="entry name" value="Cyt_c_oxidase_su2"/>
</dbReference>
<evidence type="ECO:0000256" key="13">
    <source>
        <dbReference type="ARBA" id="ARBA00022989"/>
    </source>
</evidence>
<feature type="domain" description="Cytochrome oxidase subunit II transmembrane region profile" evidence="21">
    <location>
        <begin position="1"/>
        <end position="91"/>
    </location>
</feature>
<dbReference type="InterPro" id="IPR034210">
    <property type="entry name" value="CcO_II_C"/>
</dbReference>
<dbReference type="InterPro" id="IPR001505">
    <property type="entry name" value="Copper_CuA"/>
</dbReference>
<comment type="subcellular location">
    <subcellularLocation>
        <location evidence="1 18">Mitochondrion inner membrane</location>
        <topology evidence="1 18">Multi-pass membrane protein</topology>
    </subcellularLocation>
</comment>
<protein>
    <recommendedName>
        <fullName evidence="4 18">Cytochrome c oxidase subunit 2</fullName>
    </recommendedName>
</protein>
<name>A0A075EAQ3_9NEOP</name>
<dbReference type="PROSITE" id="PS50999">
    <property type="entry name" value="COX2_TM"/>
    <property type="match status" value="1"/>
</dbReference>
<dbReference type="GO" id="GO:0016491">
    <property type="term" value="F:oxidoreductase activity"/>
    <property type="evidence" value="ECO:0007669"/>
    <property type="project" value="InterPro"/>
</dbReference>
<comment type="cofactor">
    <cofactor evidence="18">
        <name>Cu cation</name>
        <dbReference type="ChEBI" id="CHEBI:23378"/>
    </cofactor>
    <text evidence="18">Binds a copper A center.</text>
</comment>
<reference evidence="22" key="2">
    <citation type="submission" date="2014-03" db="EMBL/GenBank/DDBJ databases">
        <authorList>
            <person name="Dong W.-G."/>
            <person name="Song S."/>
            <person name="Guo X.-G."/>
            <person name="Jin D.-C."/>
            <person name="Yang Q."/>
            <person name="Barker S.C."/>
            <person name="Shao R."/>
        </authorList>
    </citation>
    <scope>NUCLEOTIDE SEQUENCE</scope>
    <source>
        <strain evidence="22">Sample #249</strain>
    </source>
</reference>
<keyword evidence="15 18" id="KW-0496">Mitochondrion</keyword>
<evidence type="ECO:0000256" key="12">
    <source>
        <dbReference type="ARBA" id="ARBA00022982"/>
    </source>
</evidence>
<evidence type="ECO:0000256" key="14">
    <source>
        <dbReference type="ARBA" id="ARBA00023008"/>
    </source>
</evidence>
<proteinExistence type="inferred from homology"/>
<dbReference type="EMBL" id="KJ648929">
    <property type="protein sequence ID" value="AID54848.1"/>
    <property type="molecule type" value="Genomic_DNA"/>
</dbReference>
<dbReference type="CDD" id="cd13912">
    <property type="entry name" value="CcO_II_C"/>
    <property type="match status" value="1"/>
</dbReference>
<dbReference type="InterPro" id="IPR011759">
    <property type="entry name" value="Cyt_c_oxidase_su2_TM_dom"/>
</dbReference>
<dbReference type="SUPFAM" id="SSF81464">
    <property type="entry name" value="Cytochrome c oxidase subunit II-like, transmembrane region"/>
    <property type="match status" value="1"/>
</dbReference>
<evidence type="ECO:0000256" key="11">
    <source>
        <dbReference type="ARBA" id="ARBA00022967"/>
    </source>
</evidence>
<reference evidence="22" key="1">
    <citation type="journal article" date="2014" name="BMC Genomics">
        <title>Fragmented mitochondrial genomes are present in both major clades of the blood-sucking lice (suborder Anoplura): evidence from two Hoplopleura rodent lice (family Hoplopleuridae).</title>
        <authorList>
            <person name="Dong W.G."/>
            <person name="Song S."/>
            <person name="Guo X.G."/>
            <person name="Jin D.C."/>
            <person name="Yang Q."/>
            <person name="Barker S.C."/>
            <person name="Shao R."/>
        </authorList>
    </citation>
    <scope>NUCLEOTIDE SEQUENCE</scope>
    <source>
        <strain evidence="22">Sample #249</strain>
    </source>
</reference>
<keyword evidence="14 18" id="KW-0186">Copper</keyword>
<evidence type="ECO:0000256" key="3">
    <source>
        <dbReference type="ARBA" id="ARBA00011164"/>
    </source>
</evidence>
<dbReference type="GO" id="GO:0042773">
    <property type="term" value="P:ATP synthesis coupled electron transport"/>
    <property type="evidence" value="ECO:0007669"/>
    <property type="project" value="TreeGrafter"/>
</dbReference>
<dbReference type="AlphaFoldDB" id="A0A075EAQ3"/>
<dbReference type="PANTHER" id="PTHR22888:SF9">
    <property type="entry name" value="CYTOCHROME C OXIDASE SUBUNIT 2"/>
    <property type="match status" value="1"/>
</dbReference>
<keyword evidence="9 18" id="KW-0999">Mitochondrion inner membrane</keyword>
<dbReference type="InterPro" id="IPR002429">
    <property type="entry name" value="CcO_II-like_C"/>
</dbReference>
<dbReference type="GO" id="GO:0005743">
    <property type="term" value="C:mitochondrial inner membrane"/>
    <property type="evidence" value="ECO:0007669"/>
    <property type="project" value="UniProtKB-SubCell"/>
</dbReference>
<accession>A0A075EAQ3</accession>
<evidence type="ECO:0000256" key="8">
    <source>
        <dbReference type="ARBA" id="ARBA00022723"/>
    </source>
</evidence>
<dbReference type="Gene3D" id="2.60.40.420">
    <property type="entry name" value="Cupredoxins - blue copper proteins"/>
    <property type="match status" value="1"/>
</dbReference>
<comment type="subunit">
    <text evidence="3">Component of the cytochrome c oxidase (complex IV, CIV), a multisubunit enzyme composed of a catalytic core of 3 subunits and several supernumerary subunits. The complex exists as a monomer or a dimer and forms supercomplexes (SCs) in the inner mitochondrial membrane with ubiquinol-cytochrome c oxidoreductase (cytochrome b-c1 complex, complex III, CIII).</text>
</comment>
<dbReference type="InterPro" id="IPR008972">
    <property type="entry name" value="Cupredoxin"/>
</dbReference>
<comment type="function">
    <text evidence="18">Component of the cytochrome c oxidase, the last enzyme in the mitochondrial electron transport chain which drives oxidative phosphorylation. The respiratory chain contains 3 multisubunit complexes succinate dehydrogenase (complex II, CII), ubiquinol-cytochrome c oxidoreductase (cytochrome b-c1 complex, complex III, CIII) and cytochrome c oxidase (complex IV, CIV), that cooperate to transfer electrons derived from NADH and succinate to molecular oxygen, creating an electrochemical gradient over the inner membrane that drives transmembrane transport and the ATP synthase. Cytochrome c oxidase is the component of the respiratory chain that catalyzes the reduction of oxygen to water. Electrons originating from reduced cytochrome c in the intermembrane space (IMS) are transferred via the dinuclear copper A center (CU(A)) of subunit 2 and heme A of subunit 1 to the active site in subunit 1, a binuclear center (BNC) formed by heme A3 and copper B (CU(B)). The BNC reduces molecular oxygen to 2 water molecules using 4 electrons from cytochrome c in the IMS and 4 protons from the mitochondrial matrix.</text>
</comment>
<evidence type="ECO:0000256" key="17">
    <source>
        <dbReference type="ARBA" id="ARBA00049512"/>
    </source>
</evidence>
<evidence type="ECO:0000256" key="5">
    <source>
        <dbReference type="ARBA" id="ARBA00022448"/>
    </source>
</evidence>
<dbReference type="Pfam" id="PF02790">
    <property type="entry name" value="COX2_TM"/>
    <property type="match status" value="1"/>
</dbReference>
<dbReference type="Pfam" id="PF00116">
    <property type="entry name" value="COX2"/>
    <property type="match status" value="1"/>
</dbReference>
<keyword evidence="11" id="KW-1278">Translocase</keyword>
<dbReference type="FunFam" id="2.60.40.420:FF:000001">
    <property type="entry name" value="Cytochrome c oxidase subunit 2"/>
    <property type="match status" value="1"/>
</dbReference>
<gene>
    <name evidence="22" type="primary">cox2</name>
</gene>
<organism evidence="22">
    <name type="scientific">Hoplopleura akanezumi</name>
    <dbReference type="NCBI Taxonomy" id="1511645"/>
    <lineage>
        <taxon>Eukaryota</taxon>
        <taxon>Metazoa</taxon>
        <taxon>Ecdysozoa</taxon>
        <taxon>Arthropoda</taxon>
        <taxon>Hexapoda</taxon>
        <taxon>Insecta</taxon>
        <taxon>Pterygota</taxon>
        <taxon>Neoptera</taxon>
        <taxon>Paraneoptera</taxon>
        <taxon>Psocodea</taxon>
        <taxon>Troctomorpha</taxon>
        <taxon>Phthiraptera</taxon>
        <taxon>Anoplura</taxon>
        <taxon>Hoplopleuridae</taxon>
        <taxon>Hoplopleura</taxon>
    </lineage>
</organism>
<evidence type="ECO:0000256" key="10">
    <source>
        <dbReference type="ARBA" id="ARBA00022842"/>
    </source>
</evidence>
<evidence type="ECO:0000259" key="21">
    <source>
        <dbReference type="PROSITE" id="PS50999"/>
    </source>
</evidence>
<dbReference type="Gene3D" id="1.10.287.90">
    <property type="match status" value="1"/>
</dbReference>
<dbReference type="GO" id="GO:0005507">
    <property type="term" value="F:copper ion binding"/>
    <property type="evidence" value="ECO:0007669"/>
    <property type="project" value="InterPro"/>
</dbReference>
<feature type="domain" description="Cytochrome oxidase subunit II copper A binding" evidence="20">
    <location>
        <begin position="92"/>
        <end position="222"/>
    </location>
</feature>
<dbReference type="SUPFAM" id="SSF49503">
    <property type="entry name" value="Cupredoxins"/>
    <property type="match status" value="1"/>
</dbReference>
<keyword evidence="16 18" id="KW-0472">Membrane</keyword>
<dbReference type="PROSITE" id="PS50857">
    <property type="entry name" value="COX2_CUA"/>
    <property type="match status" value="1"/>
</dbReference>
<evidence type="ECO:0000256" key="9">
    <source>
        <dbReference type="ARBA" id="ARBA00022792"/>
    </source>
</evidence>
<dbReference type="InterPro" id="IPR045187">
    <property type="entry name" value="CcO_II"/>
</dbReference>
<evidence type="ECO:0000256" key="4">
    <source>
        <dbReference type="ARBA" id="ARBA00015946"/>
    </source>
</evidence>
<evidence type="ECO:0000256" key="15">
    <source>
        <dbReference type="ARBA" id="ARBA00023128"/>
    </source>
</evidence>
<keyword evidence="8 18" id="KW-0479">Metal-binding</keyword>
<dbReference type="PROSITE" id="PS00078">
    <property type="entry name" value="COX2"/>
    <property type="match status" value="1"/>
</dbReference>
<keyword evidence="12 18" id="KW-0249">Electron transport</keyword>
<comment type="similarity">
    <text evidence="2 18">Belongs to the cytochrome c oxidase subunit 2 family.</text>
</comment>
<evidence type="ECO:0000256" key="19">
    <source>
        <dbReference type="SAM" id="Phobius"/>
    </source>
</evidence>
<feature type="transmembrane region" description="Helical" evidence="19">
    <location>
        <begin position="60"/>
        <end position="78"/>
    </location>
</feature>
<keyword evidence="13 19" id="KW-1133">Transmembrane helix</keyword>
<evidence type="ECO:0000256" key="18">
    <source>
        <dbReference type="RuleBase" id="RU000457"/>
    </source>
</evidence>
<dbReference type="NCBIfam" id="TIGR02866">
    <property type="entry name" value="CoxB"/>
    <property type="match status" value="1"/>
</dbReference>
<keyword evidence="10" id="KW-0460">Magnesium</keyword>
<dbReference type="PRINTS" id="PR01166">
    <property type="entry name" value="CYCOXIDASEII"/>
</dbReference>
<sequence length="227" mass="25661">MSVWSQLSLHNGCSSTMLHIEEVYDWVMVMVTFIVVMISVLMFSISLSVSSNLNYSSNELLEFVWVVIPSLILFALAIPSLHCLYLMEEVYSPAVTVKVIGHQWYWSYEYGDFEGISYDSYLSSKNSPVNRLLEVDNEVCIPLLTEVRFLVSSADVLHSWALPALGVKVDAIPGRINQVSVYPKKVGVFYGQCSEMCGTMHSFMPIHVSVMPFSAYLSWSKLLLKFN</sequence>
<evidence type="ECO:0000256" key="6">
    <source>
        <dbReference type="ARBA" id="ARBA00022660"/>
    </source>
</evidence>
<keyword evidence="6 18" id="KW-0679">Respiratory chain</keyword>
<geneLocation type="mitochondrion" evidence="22"/>
<dbReference type="InterPro" id="IPR036257">
    <property type="entry name" value="Cyt_c_oxidase_su2_TM_sf"/>
</dbReference>
<evidence type="ECO:0000259" key="20">
    <source>
        <dbReference type="PROSITE" id="PS50857"/>
    </source>
</evidence>
<evidence type="ECO:0000256" key="16">
    <source>
        <dbReference type="ARBA" id="ARBA00023136"/>
    </source>
</evidence>
<dbReference type="PANTHER" id="PTHR22888">
    <property type="entry name" value="CYTOCHROME C OXIDASE, SUBUNIT II"/>
    <property type="match status" value="1"/>
</dbReference>